<proteinExistence type="predicted"/>
<dbReference type="RefSeq" id="WP_345364632.1">
    <property type="nucleotide sequence ID" value="NZ_BAABII010000012.1"/>
</dbReference>
<dbReference type="InterPro" id="IPR009057">
    <property type="entry name" value="Homeodomain-like_sf"/>
</dbReference>
<evidence type="ECO:0000256" key="1">
    <source>
        <dbReference type="ARBA" id="ARBA00023125"/>
    </source>
</evidence>
<dbReference type="PANTHER" id="PTHR30055">
    <property type="entry name" value="HTH-TYPE TRANSCRIPTIONAL REGULATOR RUTR"/>
    <property type="match status" value="1"/>
</dbReference>
<feature type="DNA-binding region" description="H-T-H motif" evidence="2">
    <location>
        <begin position="17"/>
        <end position="36"/>
    </location>
</feature>
<accession>A0ABV4CDN5</accession>
<dbReference type="Proteomes" id="UP001564626">
    <property type="component" value="Unassembled WGS sequence"/>
</dbReference>
<dbReference type="Pfam" id="PF17920">
    <property type="entry name" value="TetR_C_16"/>
    <property type="match status" value="1"/>
</dbReference>
<keyword evidence="5" id="KW-1185">Reference proteome</keyword>
<comment type="caution">
    <text evidence="4">The sequence shown here is derived from an EMBL/GenBank/DDBJ whole genome shotgun (WGS) entry which is preliminary data.</text>
</comment>
<evidence type="ECO:0000256" key="2">
    <source>
        <dbReference type="PROSITE-ProRule" id="PRU00335"/>
    </source>
</evidence>
<keyword evidence="1 2" id="KW-0238">DNA-binding</keyword>
<dbReference type="PROSITE" id="PS01081">
    <property type="entry name" value="HTH_TETR_1"/>
    <property type="match status" value="1"/>
</dbReference>
<dbReference type="PROSITE" id="PS50977">
    <property type="entry name" value="HTH_TETR_2"/>
    <property type="match status" value="1"/>
</dbReference>
<reference evidence="4 5" key="1">
    <citation type="submission" date="2024-08" db="EMBL/GenBank/DDBJ databases">
        <title>Genome mining of Saccharopolyspora cebuensis PGLac3 from Nigerian medicinal plant.</title>
        <authorList>
            <person name="Ezeobiora C.E."/>
            <person name="Igbokwe N.H."/>
            <person name="Amin D.H."/>
            <person name="Mendie U.E."/>
        </authorList>
    </citation>
    <scope>NUCLEOTIDE SEQUENCE [LARGE SCALE GENOMIC DNA]</scope>
    <source>
        <strain evidence="4 5">PGLac3</strain>
    </source>
</reference>
<dbReference type="InterPro" id="IPR036271">
    <property type="entry name" value="Tet_transcr_reg_TetR-rel_C_sf"/>
</dbReference>
<name>A0ABV4CDN5_9PSEU</name>
<dbReference type="Pfam" id="PF00440">
    <property type="entry name" value="TetR_N"/>
    <property type="match status" value="1"/>
</dbReference>
<protein>
    <submittedName>
        <fullName evidence="4">TetR family transcriptional regulator</fullName>
    </submittedName>
</protein>
<sequence>MHAATELFAERGFDRTTVRDVAARAEVNQALLFRYFGSKQELFAAVLNRSGARLLDEHPAAELPARLLEAVLAGERGADHPLVALLRSYTDERAAQVLREELGGRYSARLAELTAEPDAELRADLVLAWLFGIGMLRSVLGKEPLTSADPDSIVEHVSRSVAVLLESADGRGGS</sequence>
<feature type="domain" description="HTH tetR-type" evidence="3">
    <location>
        <begin position="1"/>
        <end position="54"/>
    </location>
</feature>
<dbReference type="InterPro" id="IPR041678">
    <property type="entry name" value="TetR_C_16"/>
</dbReference>
<dbReference type="SUPFAM" id="SSF48498">
    <property type="entry name" value="Tetracyclin repressor-like, C-terminal domain"/>
    <property type="match status" value="1"/>
</dbReference>
<evidence type="ECO:0000313" key="5">
    <source>
        <dbReference type="Proteomes" id="UP001564626"/>
    </source>
</evidence>
<organism evidence="4 5">
    <name type="scientific">Saccharopolyspora cebuensis</name>
    <dbReference type="NCBI Taxonomy" id="418759"/>
    <lineage>
        <taxon>Bacteria</taxon>
        <taxon>Bacillati</taxon>
        <taxon>Actinomycetota</taxon>
        <taxon>Actinomycetes</taxon>
        <taxon>Pseudonocardiales</taxon>
        <taxon>Pseudonocardiaceae</taxon>
        <taxon>Saccharopolyspora</taxon>
    </lineage>
</organism>
<dbReference type="InterPro" id="IPR050109">
    <property type="entry name" value="HTH-type_TetR-like_transc_reg"/>
</dbReference>
<evidence type="ECO:0000313" key="4">
    <source>
        <dbReference type="EMBL" id="MEY8039148.1"/>
    </source>
</evidence>
<dbReference type="EMBL" id="JBGEHV010000009">
    <property type="protein sequence ID" value="MEY8039148.1"/>
    <property type="molecule type" value="Genomic_DNA"/>
</dbReference>
<gene>
    <name evidence="4" type="ORF">AB8O55_07040</name>
</gene>
<dbReference type="SUPFAM" id="SSF46689">
    <property type="entry name" value="Homeodomain-like"/>
    <property type="match status" value="1"/>
</dbReference>
<dbReference type="InterPro" id="IPR001647">
    <property type="entry name" value="HTH_TetR"/>
</dbReference>
<dbReference type="Gene3D" id="1.10.357.10">
    <property type="entry name" value="Tetracycline Repressor, domain 2"/>
    <property type="match status" value="1"/>
</dbReference>
<evidence type="ECO:0000259" key="3">
    <source>
        <dbReference type="PROSITE" id="PS50977"/>
    </source>
</evidence>
<dbReference type="Gene3D" id="1.10.10.60">
    <property type="entry name" value="Homeodomain-like"/>
    <property type="match status" value="1"/>
</dbReference>
<dbReference type="PANTHER" id="PTHR30055:SF235">
    <property type="entry name" value="TRANSCRIPTIONAL REGULATORY PROTEIN"/>
    <property type="match status" value="1"/>
</dbReference>
<dbReference type="InterPro" id="IPR023772">
    <property type="entry name" value="DNA-bd_HTH_TetR-type_CS"/>
</dbReference>